<reference evidence="1 2" key="1">
    <citation type="submission" date="2017-05" db="EMBL/GenBank/DDBJ databases">
        <title>Thiocyanate degradation by Thiohalobacter thiocyanaticus FOKN1.</title>
        <authorList>
            <person name="Oshiki M."/>
            <person name="Fukushima T."/>
            <person name="Kawano S."/>
            <person name="Nakagawa J."/>
        </authorList>
    </citation>
    <scope>NUCLEOTIDE SEQUENCE [LARGE SCALE GENOMIC DNA]</scope>
    <source>
        <strain evidence="1 2">FOKN1</strain>
    </source>
</reference>
<dbReference type="PANTHER" id="PTHR34801:SF6">
    <property type="entry name" value="SLL1620 PROTEIN"/>
    <property type="match status" value="1"/>
</dbReference>
<dbReference type="PIRSF" id="PIRSF026426">
    <property type="entry name" value="DUF1499"/>
    <property type="match status" value="1"/>
</dbReference>
<accession>A0A1Z4VNA5</accession>
<dbReference type="Pfam" id="PF07386">
    <property type="entry name" value="DUF1499"/>
    <property type="match status" value="1"/>
</dbReference>
<evidence type="ECO:0000313" key="2">
    <source>
        <dbReference type="Proteomes" id="UP000218765"/>
    </source>
</evidence>
<gene>
    <name evidence="1" type="ORF">FOKN1_0687</name>
</gene>
<evidence type="ECO:0008006" key="3">
    <source>
        <dbReference type="Google" id="ProtNLM"/>
    </source>
</evidence>
<dbReference type="EMBL" id="AP018052">
    <property type="protein sequence ID" value="BAZ93089.1"/>
    <property type="molecule type" value="Genomic_DNA"/>
</dbReference>
<dbReference type="KEGG" id="ttc:FOKN1_0687"/>
<proteinExistence type="predicted"/>
<organism evidence="1 2">
    <name type="scientific">Thiohalobacter thiocyanaticus</name>
    <dbReference type="NCBI Taxonomy" id="585455"/>
    <lineage>
        <taxon>Bacteria</taxon>
        <taxon>Pseudomonadati</taxon>
        <taxon>Pseudomonadota</taxon>
        <taxon>Gammaproteobacteria</taxon>
        <taxon>Thiohalobacterales</taxon>
        <taxon>Thiohalobacteraceae</taxon>
        <taxon>Thiohalobacter</taxon>
    </lineage>
</organism>
<evidence type="ECO:0000313" key="1">
    <source>
        <dbReference type="EMBL" id="BAZ93089.1"/>
    </source>
</evidence>
<dbReference type="Proteomes" id="UP000218765">
    <property type="component" value="Chromosome"/>
</dbReference>
<keyword evidence="2" id="KW-1185">Reference proteome</keyword>
<protein>
    <recommendedName>
        <fullName evidence="3">DUF1499 domain-containing protein</fullName>
    </recommendedName>
</protein>
<dbReference type="PANTHER" id="PTHR34801">
    <property type="entry name" value="EXPRESSED PROTEIN"/>
    <property type="match status" value="1"/>
</dbReference>
<dbReference type="InterPro" id="IPR010865">
    <property type="entry name" value="DUF1499"/>
</dbReference>
<dbReference type="AlphaFoldDB" id="A0A1Z4VNA5"/>
<dbReference type="RefSeq" id="WP_197702987.1">
    <property type="nucleotide sequence ID" value="NZ_AP018052.1"/>
</dbReference>
<name>A0A1Z4VNA5_9GAMM</name>
<sequence>MKAVLLILAALILLAMITLAVLALHSRSQAPPGRVDGRLPPCPDSPNCVCSEYPADSAHYVEPLRLPGDLSPASVLDRLGEQVRSLGGTVTTVQPDYLVAGFRSRVFGFVDDLQLRPDAQAGVVHVRSASRVGHSDLGVNRQRVEALRQRWRQAGGVGRTVAEK</sequence>